<comment type="similarity">
    <text evidence="7">Belongs to the binding-protein-dependent transport system permease family.</text>
</comment>
<dbReference type="Gene3D" id="1.10.3720.10">
    <property type="entry name" value="MetI-like"/>
    <property type="match status" value="1"/>
</dbReference>
<keyword evidence="6 7" id="KW-0472">Membrane</keyword>
<keyword evidence="2 7" id="KW-0813">Transport</keyword>
<protein>
    <submittedName>
        <fullName evidence="9">ABC transporter permease subunit</fullName>
    </submittedName>
</protein>
<dbReference type="PANTHER" id="PTHR43005:SF1">
    <property type="entry name" value="SPERMIDINE_PUTRESCINE TRANSPORT SYSTEM PERMEASE PROTEIN"/>
    <property type="match status" value="1"/>
</dbReference>
<gene>
    <name evidence="9" type="ORF">GB881_00410</name>
</gene>
<dbReference type="PANTHER" id="PTHR43005">
    <property type="entry name" value="BLR7065 PROTEIN"/>
    <property type="match status" value="1"/>
</dbReference>
<feature type="transmembrane region" description="Helical" evidence="7">
    <location>
        <begin position="67"/>
        <end position="88"/>
    </location>
</feature>
<dbReference type="InterPro" id="IPR035906">
    <property type="entry name" value="MetI-like_sf"/>
</dbReference>
<evidence type="ECO:0000256" key="4">
    <source>
        <dbReference type="ARBA" id="ARBA00022692"/>
    </source>
</evidence>
<dbReference type="EMBL" id="WHPC01000001">
    <property type="protein sequence ID" value="MPV35521.1"/>
    <property type="molecule type" value="Genomic_DNA"/>
</dbReference>
<accession>A0A6N7EDV6</accession>
<feature type="transmembrane region" description="Helical" evidence="7">
    <location>
        <begin position="100"/>
        <end position="120"/>
    </location>
</feature>
<comment type="caution">
    <text evidence="9">The sequence shown here is derived from an EMBL/GenBank/DDBJ whole genome shotgun (WGS) entry which is preliminary data.</text>
</comment>
<keyword evidence="5 7" id="KW-1133">Transmembrane helix</keyword>
<dbReference type="CDD" id="cd06261">
    <property type="entry name" value="TM_PBP2"/>
    <property type="match status" value="1"/>
</dbReference>
<dbReference type="Proteomes" id="UP000437709">
    <property type="component" value="Unassembled WGS sequence"/>
</dbReference>
<evidence type="ECO:0000256" key="6">
    <source>
        <dbReference type="ARBA" id="ARBA00023136"/>
    </source>
</evidence>
<evidence type="ECO:0000313" key="9">
    <source>
        <dbReference type="EMBL" id="MPV35521.1"/>
    </source>
</evidence>
<dbReference type="Pfam" id="PF00528">
    <property type="entry name" value="BPD_transp_1"/>
    <property type="match status" value="1"/>
</dbReference>
<evidence type="ECO:0000313" key="10">
    <source>
        <dbReference type="Proteomes" id="UP000437709"/>
    </source>
</evidence>
<organism evidence="9 10">
    <name type="scientific">Georgenia subflava</name>
    <dbReference type="NCBI Taxonomy" id="1622177"/>
    <lineage>
        <taxon>Bacteria</taxon>
        <taxon>Bacillati</taxon>
        <taxon>Actinomycetota</taxon>
        <taxon>Actinomycetes</taxon>
        <taxon>Micrococcales</taxon>
        <taxon>Bogoriellaceae</taxon>
        <taxon>Georgenia</taxon>
    </lineage>
</organism>
<keyword evidence="4 7" id="KW-0812">Transmembrane</keyword>
<evidence type="ECO:0000256" key="5">
    <source>
        <dbReference type="ARBA" id="ARBA00022989"/>
    </source>
</evidence>
<comment type="subcellular location">
    <subcellularLocation>
        <location evidence="1 7">Cell membrane</location>
        <topology evidence="1 7">Multi-pass membrane protein</topology>
    </subcellularLocation>
</comment>
<evidence type="ECO:0000256" key="7">
    <source>
        <dbReference type="RuleBase" id="RU363032"/>
    </source>
</evidence>
<evidence type="ECO:0000256" key="1">
    <source>
        <dbReference type="ARBA" id="ARBA00004651"/>
    </source>
</evidence>
<dbReference type="SUPFAM" id="SSF161098">
    <property type="entry name" value="MetI-like"/>
    <property type="match status" value="1"/>
</dbReference>
<feature type="transmembrane region" description="Helical" evidence="7">
    <location>
        <begin position="7"/>
        <end position="32"/>
    </location>
</feature>
<dbReference type="PROSITE" id="PS50928">
    <property type="entry name" value="ABC_TM1"/>
    <property type="match status" value="1"/>
</dbReference>
<reference evidence="9 10" key="1">
    <citation type="submission" date="2019-10" db="EMBL/GenBank/DDBJ databases">
        <title>Georgenia wutianyii sp. nov. and Georgenia yuyongxinii sp. nov. isolated from plateau pika (Ochotona curzoniae) in the Qinghai-Tibet plateau of China.</title>
        <authorList>
            <person name="Tian Z."/>
        </authorList>
    </citation>
    <scope>NUCLEOTIDE SEQUENCE [LARGE SCALE GENOMIC DNA]</scope>
    <source>
        <strain evidence="9 10">JCM 19765</strain>
    </source>
</reference>
<name>A0A6N7EDV6_9MICO</name>
<dbReference type="GO" id="GO:0055085">
    <property type="term" value="P:transmembrane transport"/>
    <property type="evidence" value="ECO:0007669"/>
    <property type="project" value="InterPro"/>
</dbReference>
<sequence>MDAVGLAFVLPGVVAVVGLLIYPLLSSAYFAVTNKNLLRPSHEIVWMENFRDLLTSEAFWSAFRTSIWWTAGSIVGQLVLGFLLALALDRVRRFSGLYRVLLIIPWAFPAIIIAFSWKWILNDVYGFLPNLLTAVGLTESNVSVLANPSTVVWAVLGINIWFGAPLFMVNILSALKTIPREQYEAATMDGASELQKFRFITFRNIRNVIGLLVILRTIWVFNNFDLLFLITGGGPGDMTTTLPIFAYRTGWGLHQLGMASAVTILLLVFLLLLARVAFTVLNRWEREDD</sequence>
<keyword evidence="3" id="KW-1003">Cell membrane</keyword>
<proteinExistence type="inferred from homology"/>
<dbReference type="AlphaFoldDB" id="A0A6N7EDV6"/>
<keyword evidence="10" id="KW-1185">Reference proteome</keyword>
<feature type="domain" description="ABC transmembrane type-1" evidence="8">
    <location>
        <begin position="63"/>
        <end position="277"/>
    </location>
</feature>
<feature type="transmembrane region" description="Helical" evidence="7">
    <location>
        <begin position="208"/>
        <end position="231"/>
    </location>
</feature>
<evidence type="ECO:0000256" key="2">
    <source>
        <dbReference type="ARBA" id="ARBA00022448"/>
    </source>
</evidence>
<feature type="transmembrane region" description="Helical" evidence="7">
    <location>
        <begin position="151"/>
        <end position="172"/>
    </location>
</feature>
<feature type="transmembrane region" description="Helical" evidence="7">
    <location>
        <begin position="251"/>
        <end position="274"/>
    </location>
</feature>
<dbReference type="GO" id="GO:0005886">
    <property type="term" value="C:plasma membrane"/>
    <property type="evidence" value="ECO:0007669"/>
    <property type="project" value="UniProtKB-SubCell"/>
</dbReference>
<evidence type="ECO:0000259" key="8">
    <source>
        <dbReference type="PROSITE" id="PS50928"/>
    </source>
</evidence>
<evidence type="ECO:0000256" key="3">
    <source>
        <dbReference type="ARBA" id="ARBA00022475"/>
    </source>
</evidence>
<dbReference type="InterPro" id="IPR000515">
    <property type="entry name" value="MetI-like"/>
</dbReference>